<feature type="transmembrane region" description="Helical" evidence="5">
    <location>
        <begin position="103"/>
        <end position="136"/>
    </location>
</feature>
<protein>
    <recommendedName>
        <fullName evidence="6">NnrU domain-containing protein</fullName>
    </recommendedName>
</protein>
<reference evidence="7 8" key="1">
    <citation type="submission" date="2019-06" db="EMBL/GenBank/DDBJ databases">
        <title>YIM 131921 draft genome.</title>
        <authorList>
            <person name="Jiang L."/>
        </authorList>
    </citation>
    <scope>NUCLEOTIDE SEQUENCE [LARGE SCALE GENOMIC DNA]</scope>
    <source>
        <strain evidence="7 8">YIM 131921</strain>
    </source>
</reference>
<comment type="caution">
    <text evidence="7">The sequence shown here is derived from an EMBL/GenBank/DDBJ whole genome shotgun (WGS) entry which is preliminary data.</text>
</comment>
<name>A0A5C4N161_9RHOB</name>
<organism evidence="7 8">
    <name type="scientific">Rubellimicrobium rubrum</name>
    <dbReference type="NCBI Taxonomy" id="2585369"/>
    <lineage>
        <taxon>Bacteria</taxon>
        <taxon>Pseudomonadati</taxon>
        <taxon>Pseudomonadota</taxon>
        <taxon>Alphaproteobacteria</taxon>
        <taxon>Rhodobacterales</taxon>
        <taxon>Roseobacteraceae</taxon>
        <taxon>Rubellimicrobium</taxon>
    </lineage>
</organism>
<feature type="transmembrane region" description="Helical" evidence="5">
    <location>
        <begin position="34"/>
        <end position="52"/>
    </location>
</feature>
<dbReference type="Pfam" id="PF07298">
    <property type="entry name" value="NnrU"/>
    <property type="match status" value="1"/>
</dbReference>
<accession>A0A5C4N161</accession>
<dbReference type="OrthoDB" id="5293641at2"/>
<evidence type="ECO:0000313" key="7">
    <source>
        <dbReference type="EMBL" id="TNC51875.1"/>
    </source>
</evidence>
<sequence>MIQLPLGLLAFSVPHLWKRLFPGSRLRWGDPGKGVVALLSIAGIWLAARGYGAWDDAPQIWNPAPWTRHLNNLLVVLGFYFFVASGMGVWGARVNRHPQLTGVILWAVAHLLVNGDAASMVLFGGFLVWAMAEIVLINRAVPLWVPPPRPPVGKEITAVVLALVLVAVVGYIHGWIGPWPFGA</sequence>
<evidence type="ECO:0000256" key="2">
    <source>
        <dbReference type="ARBA" id="ARBA00022692"/>
    </source>
</evidence>
<evidence type="ECO:0000256" key="1">
    <source>
        <dbReference type="ARBA" id="ARBA00004141"/>
    </source>
</evidence>
<keyword evidence="4 5" id="KW-0472">Membrane</keyword>
<evidence type="ECO:0000313" key="8">
    <source>
        <dbReference type="Proteomes" id="UP000305887"/>
    </source>
</evidence>
<dbReference type="AlphaFoldDB" id="A0A5C4N161"/>
<evidence type="ECO:0000259" key="6">
    <source>
        <dbReference type="Pfam" id="PF07298"/>
    </source>
</evidence>
<feature type="transmembrane region" description="Helical" evidence="5">
    <location>
        <begin position="156"/>
        <end position="176"/>
    </location>
</feature>
<dbReference type="RefSeq" id="WP_139075297.1">
    <property type="nucleotide sequence ID" value="NZ_VDFU01000003.1"/>
</dbReference>
<proteinExistence type="predicted"/>
<gene>
    <name evidence="7" type="ORF">FHG66_03425</name>
</gene>
<evidence type="ECO:0000256" key="3">
    <source>
        <dbReference type="ARBA" id="ARBA00022989"/>
    </source>
</evidence>
<evidence type="ECO:0000256" key="5">
    <source>
        <dbReference type="SAM" id="Phobius"/>
    </source>
</evidence>
<feature type="domain" description="NnrU" evidence="6">
    <location>
        <begin position="4"/>
        <end position="177"/>
    </location>
</feature>
<dbReference type="Proteomes" id="UP000305887">
    <property type="component" value="Unassembled WGS sequence"/>
</dbReference>
<comment type="subcellular location">
    <subcellularLocation>
        <location evidence="1">Membrane</location>
        <topology evidence="1">Multi-pass membrane protein</topology>
    </subcellularLocation>
</comment>
<keyword evidence="2 5" id="KW-0812">Transmembrane</keyword>
<dbReference type="InterPro" id="IPR009915">
    <property type="entry name" value="NnrU_dom"/>
</dbReference>
<dbReference type="EMBL" id="VDFU01000003">
    <property type="protein sequence ID" value="TNC51875.1"/>
    <property type="molecule type" value="Genomic_DNA"/>
</dbReference>
<feature type="transmembrane region" description="Helical" evidence="5">
    <location>
        <begin position="73"/>
        <end position="91"/>
    </location>
</feature>
<dbReference type="GO" id="GO:0016020">
    <property type="term" value="C:membrane"/>
    <property type="evidence" value="ECO:0007669"/>
    <property type="project" value="UniProtKB-SubCell"/>
</dbReference>
<keyword evidence="8" id="KW-1185">Reference proteome</keyword>
<keyword evidence="3 5" id="KW-1133">Transmembrane helix</keyword>
<evidence type="ECO:0000256" key="4">
    <source>
        <dbReference type="ARBA" id="ARBA00023136"/>
    </source>
</evidence>